<sequence length="59" mass="6262">MTNMLTIILSFAVIAAFIIGGGGVWIMLKRPGERKKGLLMVGVAVVTLVNVWLLAAPIP</sequence>
<protein>
    <submittedName>
        <fullName evidence="2">Uncharacterized protein</fullName>
    </submittedName>
</protein>
<dbReference type="Proteomes" id="UP000566324">
    <property type="component" value="Unassembled WGS sequence"/>
</dbReference>
<organism evidence="2 3">
    <name type="scientific">Sphingosinicella soli</name>
    <dbReference type="NCBI Taxonomy" id="333708"/>
    <lineage>
        <taxon>Bacteria</taxon>
        <taxon>Pseudomonadati</taxon>
        <taxon>Pseudomonadota</taxon>
        <taxon>Alphaproteobacteria</taxon>
        <taxon>Sphingomonadales</taxon>
        <taxon>Sphingosinicellaceae</taxon>
        <taxon>Sphingosinicella</taxon>
    </lineage>
</organism>
<dbReference type="AlphaFoldDB" id="A0A7W7AZU8"/>
<keyword evidence="1" id="KW-1133">Transmembrane helix</keyword>
<evidence type="ECO:0000313" key="3">
    <source>
        <dbReference type="Proteomes" id="UP000566324"/>
    </source>
</evidence>
<dbReference type="EMBL" id="JACHNZ010000001">
    <property type="protein sequence ID" value="MBB4630498.1"/>
    <property type="molecule type" value="Genomic_DNA"/>
</dbReference>
<keyword evidence="1" id="KW-0472">Membrane</keyword>
<name>A0A7W7AZU8_9SPHN</name>
<gene>
    <name evidence="2" type="ORF">GGQ98_000099</name>
</gene>
<feature type="transmembrane region" description="Helical" evidence="1">
    <location>
        <begin position="6"/>
        <end position="26"/>
    </location>
</feature>
<proteinExistence type="predicted"/>
<evidence type="ECO:0000313" key="2">
    <source>
        <dbReference type="EMBL" id="MBB4630498.1"/>
    </source>
</evidence>
<keyword evidence="1" id="KW-0812">Transmembrane</keyword>
<keyword evidence="3" id="KW-1185">Reference proteome</keyword>
<dbReference type="RefSeq" id="WP_184063483.1">
    <property type="nucleotide sequence ID" value="NZ_JACHNZ010000001.1"/>
</dbReference>
<evidence type="ECO:0000256" key="1">
    <source>
        <dbReference type="SAM" id="Phobius"/>
    </source>
</evidence>
<feature type="transmembrane region" description="Helical" evidence="1">
    <location>
        <begin position="38"/>
        <end position="58"/>
    </location>
</feature>
<reference evidence="2 3" key="1">
    <citation type="submission" date="2020-08" db="EMBL/GenBank/DDBJ databases">
        <title>Genomic Encyclopedia of Type Strains, Phase IV (KMG-IV): sequencing the most valuable type-strain genomes for metagenomic binning, comparative biology and taxonomic classification.</title>
        <authorList>
            <person name="Goeker M."/>
        </authorList>
    </citation>
    <scope>NUCLEOTIDE SEQUENCE [LARGE SCALE GENOMIC DNA]</scope>
    <source>
        <strain evidence="2 3">DSM 17328</strain>
    </source>
</reference>
<comment type="caution">
    <text evidence="2">The sequence shown here is derived from an EMBL/GenBank/DDBJ whole genome shotgun (WGS) entry which is preliminary data.</text>
</comment>
<accession>A0A7W7AZU8</accession>